<dbReference type="HOGENOM" id="CLU_024920_1_4_9"/>
<proteinExistence type="inferred from homology"/>
<dbReference type="GO" id="GO:0016780">
    <property type="term" value="F:phosphotransferase activity, for other substituted phosphate groups"/>
    <property type="evidence" value="ECO:0007669"/>
    <property type="project" value="TreeGrafter"/>
</dbReference>
<dbReference type="PANTHER" id="PTHR30576:SF0">
    <property type="entry name" value="UNDECAPRENYL-PHOSPHATE N-ACETYLGALACTOSAMINYL 1-PHOSPHATE TRANSFERASE-RELATED"/>
    <property type="match status" value="1"/>
</dbReference>
<dbReference type="GO" id="GO:0016757">
    <property type="term" value="F:glycosyltransferase activity"/>
    <property type="evidence" value="ECO:0007669"/>
    <property type="project" value="UniProtKB-KW"/>
</dbReference>
<keyword evidence="2" id="KW-1133">Transmembrane helix</keyword>
<dbReference type="EC" id="2.4.1.-" evidence="4"/>
<evidence type="ECO:0000313" key="4">
    <source>
        <dbReference type="EMBL" id="EFF69502.1"/>
    </source>
</evidence>
<keyword evidence="5" id="KW-1185">Reference proteome</keyword>
<evidence type="ECO:0000313" key="5">
    <source>
        <dbReference type="Proteomes" id="UP000006238"/>
    </source>
</evidence>
<organism evidence="4 5">
    <name type="scientific">Eshraghiella crossota DSM 2876</name>
    <dbReference type="NCBI Taxonomy" id="511680"/>
    <lineage>
        <taxon>Bacteria</taxon>
        <taxon>Bacillati</taxon>
        <taxon>Bacillota</taxon>
        <taxon>Clostridia</taxon>
        <taxon>Lachnospirales</taxon>
        <taxon>Lachnospiraceae</taxon>
        <taxon>Eshraghiella</taxon>
    </lineage>
</organism>
<dbReference type="InterPro" id="IPR003362">
    <property type="entry name" value="Bact_transf"/>
</dbReference>
<dbReference type="AlphaFoldDB" id="D4RX62"/>
<feature type="domain" description="Bacterial sugar transferase" evidence="3">
    <location>
        <begin position="17"/>
        <end position="201"/>
    </location>
</feature>
<keyword evidence="4" id="KW-0808">Transferase</keyword>
<comment type="similarity">
    <text evidence="1">Belongs to the bacterial sugar transferase family.</text>
</comment>
<dbReference type="PANTHER" id="PTHR30576">
    <property type="entry name" value="COLANIC BIOSYNTHESIS UDP-GLUCOSE LIPID CARRIER TRANSFERASE"/>
    <property type="match status" value="1"/>
</dbReference>
<sequence length="237" mass="27075">MKIVDGVIMKKFSLCVKRIFDIVSSGICIILLTPVWIGVSIAIKKDSDGPIFFKQGRRTKDGKVFQMLKFRSMVVNAENMGAGLFNYENDPRVTKVGRKLRNSSIDELPQLFNIFKGDMSVVGPRPCVTYELGDFETLNKKYKKRFQVKAGLTGLAQIRGRNDISWDEKVTYDNKYVDLFEKYGFLIDIKIGLESVFKVFKHEKIYENKIDNSMNDAEAARAEEAEIIRLAHIPDVD</sequence>
<keyword evidence="4" id="KW-0328">Glycosyltransferase</keyword>
<dbReference type="Pfam" id="PF02397">
    <property type="entry name" value="Bac_transf"/>
    <property type="match status" value="1"/>
</dbReference>
<feature type="transmembrane region" description="Helical" evidence="2">
    <location>
        <begin position="20"/>
        <end position="43"/>
    </location>
</feature>
<dbReference type="eggNOG" id="COG2148">
    <property type="taxonomic scope" value="Bacteria"/>
</dbReference>
<evidence type="ECO:0000256" key="2">
    <source>
        <dbReference type="SAM" id="Phobius"/>
    </source>
</evidence>
<keyword evidence="2" id="KW-0812">Transmembrane</keyword>
<evidence type="ECO:0000256" key="1">
    <source>
        <dbReference type="ARBA" id="ARBA00006464"/>
    </source>
</evidence>
<gene>
    <name evidence="4" type="ORF">BUTYVIB_00413</name>
</gene>
<evidence type="ECO:0000259" key="3">
    <source>
        <dbReference type="Pfam" id="PF02397"/>
    </source>
</evidence>
<dbReference type="EMBL" id="ABWN01000018">
    <property type="protein sequence ID" value="EFF69502.1"/>
    <property type="molecule type" value="Genomic_DNA"/>
</dbReference>
<accession>D4RX62</accession>
<keyword evidence="2" id="KW-0472">Membrane</keyword>
<dbReference type="Proteomes" id="UP000006238">
    <property type="component" value="Unassembled WGS sequence"/>
</dbReference>
<name>D4RX62_9FIRM</name>
<comment type="caution">
    <text evidence="4">The sequence shown here is derived from an EMBL/GenBank/DDBJ whole genome shotgun (WGS) entry which is preliminary data.</text>
</comment>
<protein>
    <submittedName>
        <fullName evidence="4">Bacterial sugar transferase</fullName>
        <ecNumber evidence="4">2.4.1.-</ecNumber>
    </submittedName>
</protein>
<reference evidence="4 5" key="1">
    <citation type="submission" date="2010-02" db="EMBL/GenBank/DDBJ databases">
        <authorList>
            <person name="Weinstock G."/>
            <person name="Sodergren E."/>
            <person name="Clifton S."/>
            <person name="Fulton L."/>
            <person name="Fulton B."/>
            <person name="Courtney L."/>
            <person name="Fronick C."/>
            <person name="Harrison M."/>
            <person name="Strong C."/>
            <person name="Farmer C."/>
            <person name="Delahaunty K."/>
            <person name="Markovic C."/>
            <person name="Hall O."/>
            <person name="Minx P."/>
            <person name="Tomlinson C."/>
            <person name="Mitreva M."/>
            <person name="Nelson J."/>
            <person name="Hou S."/>
            <person name="Wollam A."/>
            <person name="Pepin K.H."/>
            <person name="Johnson M."/>
            <person name="Bhonagiri V."/>
            <person name="Zhang X."/>
            <person name="Suruliraj S."/>
            <person name="Warren W."/>
            <person name="Chinwalla A."/>
            <person name="Mardis E.R."/>
            <person name="Wilson R.K."/>
        </authorList>
    </citation>
    <scope>NUCLEOTIDE SEQUENCE [LARGE SCALE GENOMIC DNA]</scope>
    <source>
        <strain evidence="4 5">DSM 2876</strain>
    </source>
</reference>